<evidence type="ECO:0000256" key="5">
    <source>
        <dbReference type="ARBA" id="ARBA00023136"/>
    </source>
</evidence>
<feature type="domain" description="Cytochrome b561 bacterial/Ni-hydrogenase" evidence="7">
    <location>
        <begin position="7"/>
        <end position="200"/>
    </location>
</feature>
<feature type="transmembrane region" description="Helical" evidence="6">
    <location>
        <begin position="95"/>
        <end position="115"/>
    </location>
</feature>
<evidence type="ECO:0000313" key="8">
    <source>
        <dbReference type="EMBL" id="RRD00524.1"/>
    </source>
</evidence>
<dbReference type="RefSeq" id="WP_124925105.1">
    <property type="nucleotide sequence ID" value="NZ_BMOH01000003.1"/>
</dbReference>
<dbReference type="GO" id="GO:0005886">
    <property type="term" value="C:plasma membrane"/>
    <property type="evidence" value="ECO:0007669"/>
    <property type="project" value="UniProtKB-SubCell"/>
</dbReference>
<keyword evidence="5 6" id="KW-0472">Membrane</keyword>
<dbReference type="GO" id="GO:0020037">
    <property type="term" value="F:heme binding"/>
    <property type="evidence" value="ECO:0007669"/>
    <property type="project" value="TreeGrafter"/>
</dbReference>
<feature type="transmembrane region" description="Helical" evidence="6">
    <location>
        <begin position="36"/>
        <end position="57"/>
    </location>
</feature>
<feature type="transmembrane region" description="Helical" evidence="6">
    <location>
        <begin position="12"/>
        <end position="30"/>
    </location>
</feature>
<dbReference type="SUPFAM" id="SSF81342">
    <property type="entry name" value="Transmembrane di-heme cytochromes"/>
    <property type="match status" value="1"/>
</dbReference>
<protein>
    <submittedName>
        <fullName evidence="8">Cytochrome B</fullName>
    </submittedName>
</protein>
<organism evidence="8 9">
    <name type="scientific">Amphritea balenae</name>
    <dbReference type="NCBI Taxonomy" id="452629"/>
    <lineage>
        <taxon>Bacteria</taxon>
        <taxon>Pseudomonadati</taxon>
        <taxon>Pseudomonadota</taxon>
        <taxon>Gammaproteobacteria</taxon>
        <taxon>Oceanospirillales</taxon>
        <taxon>Oceanospirillaceae</taxon>
        <taxon>Amphritea</taxon>
    </lineage>
</organism>
<accession>A0A3P1STI8</accession>
<dbReference type="EMBL" id="RQXV01000002">
    <property type="protein sequence ID" value="RRD00524.1"/>
    <property type="molecule type" value="Genomic_DNA"/>
</dbReference>
<gene>
    <name evidence="8" type="ORF">EHS89_05380</name>
</gene>
<name>A0A3P1STI8_9GAMM</name>
<evidence type="ECO:0000256" key="6">
    <source>
        <dbReference type="SAM" id="Phobius"/>
    </source>
</evidence>
<evidence type="ECO:0000256" key="4">
    <source>
        <dbReference type="ARBA" id="ARBA00022989"/>
    </source>
</evidence>
<dbReference type="Pfam" id="PF01292">
    <property type="entry name" value="Ni_hydr_CYTB"/>
    <property type="match status" value="1"/>
</dbReference>
<reference evidence="8 9" key="1">
    <citation type="submission" date="2018-11" db="EMBL/GenBank/DDBJ databases">
        <title>The draft genome sequence of Amphritea balenae JAMM 1525T.</title>
        <authorList>
            <person name="Fang Z."/>
            <person name="Zhang Y."/>
            <person name="Han X."/>
        </authorList>
    </citation>
    <scope>NUCLEOTIDE SEQUENCE [LARGE SCALE GENOMIC DNA]</scope>
    <source>
        <strain evidence="8 9">JAMM 1525</strain>
    </source>
</reference>
<evidence type="ECO:0000259" key="7">
    <source>
        <dbReference type="Pfam" id="PF01292"/>
    </source>
</evidence>
<evidence type="ECO:0000313" key="9">
    <source>
        <dbReference type="Proteomes" id="UP000267535"/>
    </source>
</evidence>
<dbReference type="GO" id="GO:0022904">
    <property type="term" value="P:respiratory electron transport chain"/>
    <property type="evidence" value="ECO:0007669"/>
    <property type="project" value="InterPro"/>
</dbReference>
<dbReference type="Gene3D" id="1.20.950.20">
    <property type="entry name" value="Transmembrane di-heme cytochromes, Chain C"/>
    <property type="match status" value="1"/>
</dbReference>
<evidence type="ECO:0000256" key="2">
    <source>
        <dbReference type="ARBA" id="ARBA00022475"/>
    </source>
</evidence>
<keyword evidence="2" id="KW-1003">Cell membrane</keyword>
<keyword evidence="3 6" id="KW-0812">Transmembrane</keyword>
<dbReference type="PANTHER" id="PTHR30485:SF2">
    <property type="entry name" value="BLL0597 PROTEIN"/>
    <property type="match status" value="1"/>
</dbReference>
<dbReference type="InterPro" id="IPR016174">
    <property type="entry name" value="Di-haem_cyt_TM"/>
</dbReference>
<dbReference type="OrthoDB" id="196472at2"/>
<dbReference type="GO" id="GO:0009055">
    <property type="term" value="F:electron transfer activity"/>
    <property type="evidence" value="ECO:0007669"/>
    <property type="project" value="InterPro"/>
</dbReference>
<sequence length="205" mass="23178">MHDKVYVWDKFVRLFHWSLVSFFVISYVTAEEFETLHAYSGYAIAVLTAARVVWGFFGTKYARFTDFVPSLSRVKVYVMELRSGKADRYFGHNPLGGLMVVAFILMLSLITFSGMKLYALEEGKGPLANAPQIHLISPVYADSDEEHDHDHDGLGDGGIWEEVHELSVNLMIMLIVLHIVGVLFSSIVHKESLISAMKTGYKDRQ</sequence>
<proteinExistence type="predicted"/>
<dbReference type="PANTHER" id="PTHR30485">
    <property type="entry name" value="NI/FE-HYDROGENASE 1 B-TYPE CYTOCHROME SUBUNIT"/>
    <property type="match status" value="1"/>
</dbReference>
<keyword evidence="9" id="KW-1185">Reference proteome</keyword>
<evidence type="ECO:0000256" key="1">
    <source>
        <dbReference type="ARBA" id="ARBA00004651"/>
    </source>
</evidence>
<comment type="subcellular location">
    <subcellularLocation>
        <location evidence="1">Cell membrane</location>
        <topology evidence="1">Multi-pass membrane protein</topology>
    </subcellularLocation>
</comment>
<comment type="caution">
    <text evidence="8">The sequence shown here is derived from an EMBL/GenBank/DDBJ whole genome shotgun (WGS) entry which is preliminary data.</text>
</comment>
<dbReference type="InterPro" id="IPR011577">
    <property type="entry name" value="Cyt_b561_bac/Ni-Hgenase"/>
</dbReference>
<dbReference type="Proteomes" id="UP000267535">
    <property type="component" value="Unassembled WGS sequence"/>
</dbReference>
<dbReference type="AlphaFoldDB" id="A0A3P1STI8"/>
<keyword evidence="4 6" id="KW-1133">Transmembrane helix</keyword>
<dbReference type="InterPro" id="IPR051542">
    <property type="entry name" value="Hydrogenase_cytochrome"/>
</dbReference>
<feature type="transmembrane region" description="Helical" evidence="6">
    <location>
        <begin position="170"/>
        <end position="188"/>
    </location>
</feature>
<evidence type="ECO:0000256" key="3">
    <source>
        <dbReference type="ARBA" id="ARBA00022692"/>
    </source>
</evidence>